<accession>A0A2H0KQ79</accession>
<feature type="domain" description="bAvd-like" evidence="1">
    <location>
        <begin position="21"/>
        <end position="122"/>
    </location>
</feature>
<dbReference type="AlphaFoldDB" id="A0A2H0KQ79"/>
<sequence>MNRNNNQTTPFAHNTPLFQAVYKLYLAWYRRCQTIPKKDRFTIGQKAENTLLEIMTLVVSAYHTKDSVRKREILSQINIKVEGIKILFRLAKNVKAIEQRPYIDYESRLQEIGKMLGGWMRQTQSPSIR</sequence>
<protein>
    <recommendedName>
        <fullName evidence="1">bAvd-like domain-containing protein</fullName>
    </recommendedName>
</protein>
<proteinExistence type="predicted"/>
<evidence type="ECO:0000259" key="1">
    <source>
        <dbReference type="Pfam" id="PF22296"/>
    </source>
</evidence>
<reference evidence="2 3" key="1">
    <citation type="submission" date="2017-09" db="EMBL/GenBank/DDBJ databases">
        <title>Depth-based differentiation of microbial function through sediment-hosted aquifers and enrichment of novel symbionts in the deep terrestrial subsurface.</title>
        <authorList>
            <person name="Probst A.J."/>
            <person name="Ladd B."/>
            <person name="Jarett J.K."/>
            <person name="Geller-Mcgrath D.E."/>
            <person name="Sieber C.M."/>
            <person name="Emerson J.B."/>
            <person name="Anantharaman K."/>
            <person name="Thomas B.C."/>
            <person name="Malmstrom R."/>
            <person name="Stieglmeier M."/>
            <person name="Klingl A."/>
            <person name="Woyke T."/>
            <person name="Ryan C.M."/>
            <person name="Banfield J.F."/>
        </authorList>
    </citation>
    <scope>NUCLEOTIDE SEQUENCE [LARGE SCALE GENOMIC DNA]</scope>
    <source>
        <strain evidence="2">CG11_big_fil_rev_8_21_14_0_20_44_10</strain>
    </source>
</reference>
<dbReference type="InterPro" id="IPR036583">
    <property type="entry name" value="23S_rRNA_IVS_sf"/>
</dbReference>
<dbReference type="InterPro" id="IPR055360">
    <property type="entry name" value="bAvd"/>
</dbReference>
<organism evidence="2 3">
    <name type="scientific">Candidatus Portnoybacteria bacterium CG11_big_fil_rev_8_21_14_0_20_44_10</name>
    <dbReference type="NCBI Taxonomy" id="1974818"/>
    <lineage>
        <taxon>Bacteria</taxon>
        <taxon>Candidatus Portnoyibacteriota</taxon>
    </lineage>
</organism>
<evidence type="ECO:0000313" key="2">
    <source>
        <dbReference type="EMBL" id="PIQ74321.1"/>
    </source>
</evidence>
<dbReference type="EMBL" id="PCVN01000071">
    <property type="protein sequence ID" value="PIQ74321.1"/>
    <property type="molecule type" value="Genomic_DNA"/>
</dbReference>
<gene>
    <name evidence="2" type="ORF">COV85_02790</name>
</gene>
<name>A0A2H0KQ79_9BACT</name>
<dbReference type="Proteomes" id="UP000231550">
    <property type="component" value="Unassembled WGS sequence"/>
</dbReference>
<dbReference type="Gene3D" id="1.20.1440.60">
    <property type="entry name" value="23S rRNA-intervening sequence"/>
    <property type="match status" value="1"/>
</dbReference>
<dbReference type="CDD" id="cd16376">
    <property type="entry name" value="Avd_like"/>
    <property type="match status" value="1"/>
</dbReference>
<evidence type="ECO:0000313" key="3">
    <source>
        <dbReference type="Proteomes" id="UP000231550"/>
    </source>
</evidence>
<comment type="caution">
    <text evidence="2">The sequence shown here is derived from an EMBL/GenBank/DDBJ whole genome shotgun (WGS) entry which is preliminary data.</text>
</comment>
<dbReference type="Pfam" id="PF22296">
    <property type="entry name" value="bAvd"/>
    <property type="match status" value="1"/>
</dbReference>